<comment type="caution">
    <text evidence="3">The sequence shown here is derived from an EMBL/GenBank/DDBJ whole genome shotgun (WGS) entry which is preliminary data.</text>
</comment>
<evidence type="ECO:0000313" key="4">
    <source>
        <dbReference type="Proteomes" id="UP001341444"/>
    </source>
</evidence>
<dbReference type="RefSeq" id="WP_066268365.1">
    <property type="nucleotide sequence ID" value="NZ_JARMAB010000025.1"/>
</dbReference>
<dbReference type="InterPro" id="IPR051785">
    <property type="entry name" value="MMCE/EMCE_epimerase"/>
</dbReference>
<dbReference type="InterPro" id="IPR029068">
    <property type="entry name" value="Glyas_Bleomycin-R_OHBP_Dase"/>
</dbReference>
<feature type="domain" description="VOC" evidence="2">
    <location>
        <begin position="2"/>
        <end position="134"/>
    </location>
</feature>
<dbReference type="PROSITE" id="PS51819">
    <property type="entry name" value="VOC"/>
    <property type="match status" value="1"/>
</dbReference>
<dbReference type="Proteomes" id="UP001341444">
    <property type="component" value="Unassembled WGS sequence"/>
</dbReference>
<evidence type="ECO:0000259" key="2">
    <source>
        <dbReference type="PROSITE" id="PS51819"/>
    </source>
</evidence>
<proteinExistence type="predicted"/>
<evidence type="ECO:0000313" key="3">
    <source>
        <dbReference type="EMBL" id="MED1204712.1"/>
    </source>
</evidence>
<dbReference type="EMBL" id="JARMAB010000025">
    <property type="protein sequence ID" value="MED1204712.1"/>
    <property type="molecule type" value="Genomic_DNA"/>
</dbReference>
<name>A0ABU6MK02_9BACI</name>
<dbReference type="Pfam" id="PF13669">
    <property type="entry name" value="Glyoxalase_4"/>
    <property type="match status" value="1"/>
</dbReference>
<keyword evidence="4" id="KW-1185">Reference proteome</keyword>
<keyword evidence="1" id="KW-0479">Metal-binding</keyword>
<dbReference type="PANTHER" id="PTHR43048:SF3">
    <property type="entry name" value="METHYLMALONYL-COA EPIMERASE, MITOCHONDRIAL"/>
    <property type="match status" value="1"/>
</dbReference>
<dbReference type="PANTHER" id="PTHR43048">
    <property type="entry name" value="METHYLMALONYL-COA EPIMERASE"/>
    <property type="match status" value="1"/>
</dbReference>
<reference evidence="3 4" key="1">
    <citation type="submission" date="2023-03" db="EMBL/GenBank/DDBJ databases">
        <title>Bacillus Genome Sequencing.</title>
        <authorList>
            <person name="Dunlap C."/>
        </authorList>
    </citation>
    <scope>NUCLEOTIDE SEQUENCE [LARGE SCALE GENOMIC DNA]</scope>
    <source>
        <strain evidence="3 4">B-23453</strain>
    </source>
</reference>
<evidence type="ECO:0000256" key="1">
    <source>
        <dbReference type="ARBA" id="ARBA00022723"/>
    </source>
</evidence>
<accession>A0ABU6MK02</accession>
<sequence length="137" mass="15785">MKVHHTGCLVSELNNSIEKYHFLGFEKETEEIYDSKRKVNIVFMIKDDLRIELICPTDETSPFFELLKKKGSGPYHICFETNDFDKTKKQLIDKKNIGGGYIQITPSEPAPAINGDNVTFFYNKHVGIIEIIDRNTK</sequence>
<dbReference type="InterPro" id="IPR037523">
    <property type="entry name" value="VOC_core"/>
</dbReference>
<dbReference type="Gene3D" id="3.10.180.10">
    <property type="entry name" value="2,3-Dihydroxybiphenyl 1,2-Dioxygenase, domain 1"/>
    <property type="match status" value="1"/>
</dbReference>
<dbReference type="SUPFAM" id="SSF54593">
    <property type="entry name" value="Glyoxalase/Bleomycin resistance protein/Dihydroxybiphenyl dioxygenase"/>
    <property type="match status" value="1"/>
</dbReference>
<gene>
    <name evidence="3" type="ORF">P4T90_16830</name>
</gene>
<organism evidence="3 4">
    <name type="scientific">Heyndrickxia acidicola</name>
    <dbReference type="NCBI Taxonomy" id="209389"/>
    <lineage>
        <taxon>Bacteria</taxon>
        <taxon>Bacillati</taxon>
        <taxon>Bacillota</taxon>
        <taxon>Bacilli</taxon>
        <taxon>Bacillales</taxon>
        <taxon>Bacillaceae</taxon>
        <taxon>Heyndrickxia</taxon>
    </lineage>
</organism>
<protein>
    <submittedName>
        <fullName evidence="3">VOC family protein</fullName>
    </submittedName>
</protein>